<protein>
    <submittedName>
        <fullName evidence="1">Predicted protein</fullName>
    </submittedName>
</protein>
<sequence>METSGVLLEAAADLNGSLAYLIGAVAGAEKGYFWRFS</sequence>
<proteinExistence type="evidence at transcript level"/>
<organism evidence="1">
    <name type="scientific">Hordeum vulgare subsp. vulgare</name>
    <name type="common">Domesticated barley</name>
    <dbReference type="NCBI Taxonomy" id="112509"/>
    <lineage>
        <taxon>Eukaryota</taxon>
        <taxon>Viridiplantae</taxon>
        <taxon>Streptophyta</taxon>
        <taxon>Embryophyta</taxon>
        <taxon>Tracheophyta</taxon>
        <taxon>Spermatophyta</taxon>
        <taxon>Magnoliopsida</taxon>
        <taxon>Liliopsida</taxon>
        <taxon>Poales</taxon>
        <taxon>Poaceae</taxon>
        <taxon>BOP clade</taxon>
        <taxon>Pooideae</taxon>
        <taxon>Triticodae</taxon>
        <taxon>Triticeae</taxon>
        <taxon>Hordeinae</taxon>
        <taxon>Hordeum</taxon>
    </lineage>
</organism>
<dbReference type="EMBL" id="AK373387">
    <property type="protein sequence ID" value="BAK04584.1"/>
    <property type="molecule type" value="mRNA"/>
</dbReference>
<accession>F2EB62</accession>
<evidence type="ECO:0000313" key="1">
    <source>
        <dbReference type="EMBL" id="BAK04584.1"/>
    </source>
</evidence>
<dbReference type="AlphaFoldDB" id="F2EB62"/>
<name>F2EB62_HORVV</name>
<reference evidence="1" key="1">
    <citation type="journal article" date="2011" name="Plant Physiol.">
        <title>Comprehensive sequence analysis of 24,783 barley full-length cDNAs derived from 12 clone libraries.</title>
        <authorList>
            <person name="Matsumoto T."/>
            <person name="Tanaka T."/>
            <person name="Sakai H."/>
            <person name="Amano N."/>
            <person name="Kanamori H."/>
            <person name="Kurita K."/>
            <person name="Kikuta A."/>
            <person name="Kamiya K."/>
            <person name="Yamamoto M."/>
            <person name="Ikawa H."/>
            <person name="Fujii N."/>
            <person name="Hori K."/>
            <person name="Itoh T."/>
            <person name="Sato K."/>
        </authorList>
    </citation>
    <scope>NUCLEOTIDE SEQUENCE</scope>
    <source>
        <tissue evidence="1">Seed</tissue>
    </source>
</reference>